<comment type="caution">
    <text evidence="3">The sequence shown here is derived from an EMBL/GenBank/DDBJ whole genome shotgun (WGS) entry which is preliminary data.</text>
</comment>
<feature type="chain" id="PRO_5045288275" evidence="1">
    <location>
        <begin position="31"/>
        <end position="151"/>
    </location>
</feature>
<dbReference type="NCBIfam" id="TIGR04488">
    <property type="entry name" value="SoxY_true_GGCGG"/>
    <property type="match status" value="1"/>
</dbReference>
<dbReference type="InterPro" id="IPR038162">
    <property type="entry name" value="SoxY_sf"/>
</dbReference>
<dbReference type="InterPro" id="IPR006311">
    <property type="entry name" value="TAT_signal"/>
</dbReference>
<evidence type="ECO:0000256" key="1">
    <source>
        <dbReference type="SAM" id="SignalP"/>
    </source>
</evidence>
<name>A0ABT3HHK4_9HYPH</name>
<reference evidence="4" key="1">
    <citation type="submission" date="2023-07" db="EMBL/GenBank/DDBJ databases">
        <title>Genome sequencing of Purple Non-Sulfur Bacteria from various extreme environments.</title>
        <authorList>
            <person name="Mayer M."/>
        </authorList>
    </citation>
    <scope>NUCLEOTIDE SEQUENCE [LARGE SCALE GENOMIC DNA]</scope>
    <source>
        <strain evidence="4">DSM 17935</strain>
    </source>
</reference>
<gene>
    <name evidence="3" type="ORF">M2319_004183</name>
</gene>
<evidence type="ECO:0000259" key="2">
    <source>
        <dbReference type="Pfam" id="PF13501"/>
    </source>
</evidence>
<dbReference type="RefSeq" id="WP_264603398.1">
    <property type="nucleotide sequence ID" value="NZ_JAOQNS010000014.1"/>
</dbReference>
<proteinExistence type="predicted"/>
<dbReference type="Gene3D" id="2.60.40.2470">
    <property type="entry name" value="SoxY domain"/>
    <property type="match status" value="1"/>
</dbReference>
<evidence type="ECO:0000313" key="4">
    <source>
        <dbReference type="Proteomes" id="UP001209755"/>
    </source>
</evidence>
<dbReference type="InterPro" id="IPR016568">
    <property type="entry name" value="Sulphur_oxidation_SoxY"/>
</dbReference>
<evidence type="ECO:0000313" key="3">
    <source>
        <dbReference type="EMBL" id="MCW2309824.1"/>
    </source>
</evidence>
<organism evidence="3 4">
    <name type="scientific">Rhodobium gokarnense</name>
    <dbReference type="NCBI Taxonomy" id="364296"/>
    <lineage>
        <taxon>Bacteria</taxon>
        <taxon>Pseudomonadati</taxon>
        <taxon>Pseudomonadota</taxon>
        <taxon>Alphaproteobacteria</taxon>
        <taxon>Hyphomicrobiales</taxon>
        <taxon>Rhodobiaceae</taxon>
        <taxon>Rhodobium</taxon>
    </lineage>
</organism>
<dbReference type="PROSITE" id="PS51318">
    <property type="entry name" value="TAT"/>
    <property type="match status" value="1"/>
</dbReference>
<dbReference type="InterPro" id="IPR032711">
    <property type="entry name" value="SoxY"/>
</dbReference>
<sequence>MKLTRREALLVAAGGAVALTAGSLGLPAFAAEGEAQKLIDEFTGGATPEAGKISLSAPEIAENGNTVPVGFEIDSPMTADDHIETVMLLAPANPRPGVATFHFTELSGKAAASTRMRLAKTQDLVAVAKTSKGAFYMDTKPVKVTIGGCGG</sequence>
<keyword evidence="4" id="KW-1185">Reference proteome</keyword>
<dbReference type="PIRSF" id="PIRSF010312">
    <property type="entry name" value="Sulphur_oxidation_SoxY"/>
    <property type="match status" value="1"/>
</dbReference>
<protein>
    <submittedName>
        <fullName evidence="3">Sulfur-oxidizing protein SoxY</fullName>
    </submittedName>
</protein>
<accession>A0ABT3HHK4</accession>
<dbReference type="EMBL" id="JAOQNS010000014">
    <property type="protein sequence ID" value="MCW2309824.1"/>
    <property type="molecule type" value="Genomic_DNA"/>
</dbReference>
<feature type="domain" description="Ig-like SoxY" evidence="2">
    <location>
        <begin position="41"/>
        <end position="149"/>
    </location>
</feature>
<dbReference type="Proteomes" id="UP001209755">
    <property type="component" value="Unassembled WGS sequence"/>
</dbReference>
<dbReference type="Pfam" id="PF13501">
    <property type="entry name" value="SoxY"/>
    <property type="match status" value="1"/>
</dbReference>
<keyword evidence="1" id="KW-0732">Signal</keyword>
<feature type="signal peptide" evidence="1">
    <location>
        <begin position="1"/>
        <end position="30"/>
    </location>
</feature>